<gene>
    <name evidence="1" type="ORF">PoB_003786400</name>
</gene>
<dbReference type="GO" id="GO:0003964">
    <property type="term" value="F:RNA-directed DNA polymerase activity"/>
    <property type="evidence" value="ECO:0007669"/>
    <property type="project" value="UniProtKB-KW"/>
</dbReference>
<sequence length="98" mass="11196">MEVIPRAAEWIGVPVPDFSGRSYMPTLKAFMDDTTILCSKETKTRRMLVRLDALMNWSRMSFKQKKSRSISIRKGKLDEDVSFKAASQDIYSGSVKMV</sequence>
<keyword evidence="2" id="KW-1185">Reference proteome</keyword>
<reference evidence="1 2" key="1">
    <citation type="journal article" date="2021" name="Elife">
        <title>Chloroplast acquisition without the gene transfer in kleptoplastic sea slugs, Plakobranchus ocellatus.</title>
        <authorList>
            <person name="Maeda T."/>
            <person name="Takahashi S."/>
            <person name="Yoshida T."/>
            <person name="Shimamura S."/>
            <person name="Takaki Y."/>
            <person name="Nagai Y."/>
            <person name="Toyoda A."/>
            <person name="Suzuki Y."/>
            <person name="Arimoto A."/>
            <person name="Ishii H."/>
            <person name="Satoh N."/>
            <person name="Nishiyama T."/>
            <person name="Hasebe M."/>
            <person name="Maruyama T."/>
            <person name="Minagawa J."/>
            <person name="Obokata J."/>
            <person name="Shigenobu S."/>
        </authorList>
    </citation>
    <scope>NUCLEOTIDE SEQUENCE [LARGE SCALE GENOMIC DNA]</scope>
</reference>
<dbReference type="Proteomes" id="UP000735302">
    <property type="component" value="Unassembled WGS sequence"/>
</dbReference>
<evidence type="ECO:0000313" key="2">
    <source>
        <dbReference type="Proteomes" id="UP000735302"/>
    </source>
</evidence>
<protein>
    <submittedName>
        <fullName evidence="1">Reverse transcriptase</fullName>
    </submittedName>
</protein>
<dbReference type="AlphaFoldDB" id="A0AAV4AU83"/>
<proteinExistence type="predicted"/>
<keyword evidence="1" id="KW-0808">Transferase</keyword>
<dbReference type="EMBL" id="BLXT01004280">
    <property type="protein sequence ID" value="GFO11359.1"/>
    <property type="molecule type" value="Genomic_DNA"/>
</dbReference>
<comment type="caution">
    <text evidence="1">The sequence shown here is derived from an EMBL/GenBank/DDBJ whole genome shotgun (WGS) entry which is preliminary data.</text>
</comment>
<keyword evidence="1" id="KW-0548">Nucleotidyltransferase</keyword>
<organism evidence="1 2">
    <name type="scientific">Plakobranchus ocellatus</name>
    <dbReference type="NCBI Taxonomy" id="259542"/>
    <lineage>
        <taxon>Eukaryota</taxon>
        <taxon>Metazoa</taxon>
        <taxon>Spiralia</taxon>
        <taxon>Lophotrochozoa</taxon>
        <taxon>Mollusca</taxon>
        <taxon>Gastropoda</taxon>
        <taxon>Heterobranchia</taxon>
        <taxon>Euthyneura</taxon>
        <taxon>Panpulmonata</taxon>
        <taxon>Sacoglossa</taxon>
        <taxon>Placobranchoidea</taxon>
        <taxon>Plakobranchidae</taxon>
        <taxon>Plakobranchus</taxon>
    </lineage>
</organism>
<name>A0AAV4AU83_9GAST</name>
<keyword evidence="1" id="KW-0695">RNA-directed DNA polymerase</keyword>
<accession>A0AAV4AU83</accession>
<evidence type="ECO:0000313" key="1">
    <source>
        <dbReference type="EMBL" id="GFO11359.1"/>
    </source>
</evidence>